<sequence length="152" mass="15614">MPGGTNGYASGGTSMFDAAGGGYGVPGYLGLSTLYDPRDYSFTGNFDPSGFVTGAFTTQLIIPVGVSQLGFALVLALDCRNHLATCNFGNTSALTFDPLPDGLSFTSESGQLFTAKAPAPGVPEPASWALMIVGLGVVGGTMRRRRMAVSFA</sequence>
<dbReference type="NCBIfam" id="NF035944">
    <property type="entry name" value="PEPxxWA-CTERM"/>
    <property type="match status" value="1"/>
</dbReference>
<comment type="caution">
    <text evidence="2">The sequence shown here is derived from an EMBL/GenBank/DDBJ whole genome shotgun (WGS) entry which is preliminary data.</text>
</comment>
<proteinExistence type="predicted"/>
<dbReference type="EMBL" id="JAHGAW010000001">
    <property type="protein sequence ID" value="MBT2185560.1"/>
    <property type="molecule type" value="Genomic_DNA"/>
</dbReference>
<evidence type="ECO:0000259" key="1">
    <source>
        <dbReference type="Pfam" id="PF07589"/>
    </source>
</evidence>
<feature type="domain" description="Ice-binding protein C-terminal" evidence="1">
    <location>
        <begin position="122"/>
        <end position="146"/>
    </location>
</feature>
<evidence type="ECO:0000313" key="3">
    <source>
        <dbReference type="Proteomes" id="UP001138757"/>
    </source>
</evidence>
<keyword evidence="3" id="KW-1185">Reference proteome</keyword>
<dbReference type="InterPro" id="IPR013424">
    <property type="entry name" value="Ice-binding_C"/>
</dbReference>
<dbReference type="Proteomes" id="UP001138757">
    <property type="component" value="Unassembled WGS sequence"/>
</dbReference>
<protein>
    <submittedName>
        <fullName evidence="2">PEPxxWA-CTERM sorting domain-containing protein</fullName>
    </submittedName>
</protein>
<reference evidence="2" key="1">
    <citation type="submission" date="2021-05" db="EMBL/GenBank/DDBJ databases">
        <title>Genome of Sphingobium sp. strain.</title>
        <authorList>
            <person name="Fan R."/>
        </authorList>
    </citation>
    <scope>NUCLEOTIDE SEQUENCE</scope>
    <source>
        <strain evidence="2">H33</strain>
    </source>
</reference>
<dbReference type="AlphaFoldDB" id="A0A9X1AIU9"/>
<organism evidence="2 3">
    <name type="scientific">Sphingobium nicotianae</name>
    <dbReference type="NCBI Taxonomy" id="2782607"/>
    <lineage>
        <taxon>Bacteria</taxon>
        <taxon>Pseudomonadati</taxon>
        <taxon>Pseudomonadota</taxon>
        <taxon>Alphaproteobacteria</taxon>
        <taxon>Sphingomonadales</taxon>
        <taxon>Sphingomonadaceae</taxon>
        <taxon>Sphingobium</taxon>
    </lineage>
</organism>
<gene>
    <name evidence="2" type="ORF">KK488_01200</name>
</gene>
<dbReference type="Pfam" id="PF07589">
    <property type="entry name" value="PEP-CTERM"/>
    <property type="match status" value="1"/>
</dbReference>
<accession>A0A9X1AIU9</accession>
<evidence type="ECO:0000313" key="2">
    <source>
        <dbReference type="EMBL" id="MBT2185560.1"/>
    </source>
</evidence>
<dbReference type="NCBIfam" id="TIGR02595">
    <property type="entry name" value="PEP_CTERM"/>
    <property type="match status" value="1"/>
</dbReference>
<name>A0A9X1AIU9_9SPHN</name>